<proteinExistence type="inferred from homology"/>
<sequence length="291" mass="32693">MKLEIRNLKKTYKDKTAVNGVTLEITPGVWGLLGANGAGKTTLMRMIAGILTPTEGEILYDGVKIKDLGGAYRDIFGYLPQNFGFYPEFRVKDYLEYMAALKGLSKKDTARKIDELMDKLTLREIRNKQIRKLSGGMQRRVGIAQALLNEPEVLILDEPTSGLDPGERIRFRNLLSEFAKDRIVVISTHIVPDVEYIATCNALMKNGKIIDIGTTEELVKLVKGKVWEASLEPEHLPRYEISLNIINVRNEDTGRVRVRYLSDISAVAGSQSVSPRLEDLYLFLFSEKEGA</sequence>
<dbReference type="PROSITE" id="PS00211">
    <property type="entry name" value="ABC_TRANSPORTER_1"/>
    <property type="match status" value="1"/>
</dbReference>
<dbReference type="SUPFAM" id="SSF52540">
    <property type="entry name" value="P-loop containing nucleoside triphosphate hydrolases"/>
    <property type="match status" value="1"/>
</dbReference>
<keyword evidence="2" id="KW-0813">Transport</keyword>
<dbReference type="Pfam" id="PF00005">
    <property type="entry name" value="ABC_tran"/>
    <property type="match status" value="1"/>
</dbReference>
<dbReference type="PANTHER" id="PTHR43335">
    <property type="entry name" value="ABC TRANSPORTER, ATP-BINDING PROTEIN"/>
    <property type="match status" value="1"/>
</dbReference>
<evidence type="ECO:0000256" key="2">
    <source>
        <dbReference type="ARBA" id="ARBA00022448"/>
    </source>
</evidence>
<dbReference type="Gene3D" id="3.40.50.300">
    <property type="entry name" value="P-loop containing nucleotide triphosphate hydrolases"/>
    <property type="match status" value="1"/>
</dbReference>
<evidence type="ECO:0000259" key="5">
    <source>
        <dbReference type="PROSITE" id="PS50893"/>
    </source>
</evidence>
<dbReference type="EMBL" id="JAOSHN010000001">
    <property type="protein sequence ID" value="MCU7377168.1"/>
    <property type="molecule type" value="Genomic_DNA"/>
</dbReference>
<dbReference type="CDD" id="cd03264">
    <property type="entry name" value="ABC_drug_resistance_like"/>
    <property type="match status" value="1"/>
</dbReference>
<evidence type="ECO:0000256" key="1">
    <source>
        <dbReference type="ARBA" id="ARBA00005417"/>
    </source>
</evidence>
<evidence type="ECO:0000313" key="7">
    <source>
        <dbReference type="Proteomes" id="UP001065549"/>
    </source>
</evidence>
<dbReference type="Proteomes" id="UP001065549">
    <property type="component" value="Unassembled WGS sequence"/>
</dbReference>
<dbReference type="InterPro" id="IPR027417">
    <property type="entry name" value="P-loop_NTPase"/>
</dbReference>
<dbReference type="GO" id="GO:0016887">
    <property type="term" value="F:ATP hydrolysis activity"/>
    <property type="evidence" value="ECO:0007669"/>
    <property type="project" value="InterPro"/>
</dbReference>
<reference evidence="6" key="1">
    <citation type="submission" date="2022-09" db="EMBL/GenBank/DDBJ databases">
        <title>Culturomic study of gut microbiota in children with autism spectrum disorder.</title>
        <authorList>
            <person name="Efimov B.A."/>
            <person name="Chaplin A.V."/>
            <person name="Sokolova S.R."/>
            <person name="Pikina A.P."/>
            <person name="Korzhanova M."/>
            <person name="Belova V."/>
            <person name="Korostin D."/>
        </authorList>
    </citation>
    <scope>NUCLEOTIDE SEQUENCE</scope>
    <source>
        <strain evidence="6">ASD5510</strain>
    </source>
</reference>
<dbReference type="SMART" id="SM00382">
    <property type="entry name" value="AAA"/>
    <property type="match status" value="1"/>
</dbReference>
<accession>A0A9J6QI40</accession>
<dbReference type="GO" id="GO:0005524">
    <property type="term" value="F:ATP binding"/>
    <property type="evidence" value="ECO:0007669"/>
    <property type="project" value="UniProtKB-KW"/>
</dbReference>
<evidence type="ECO:0000313" key="6">
    <source>
        <dbReference type="EMBL" id="MCU7377168.1"/>
    </source>
</evidence>
<name>A0A9J6QI40_9FIRM</name>
<keyword evidence="3" id="KW-0547">Nucleotide-binding</keyword>
<evidence type="ECO:0000256" key="3">
    <source>
        <dbReference type="ARBA" id="ARBA00022741"/>
    </source>
</evidence>
<evidence type="ECO:0000256" key="4">
    <source>
        <dbReference type="ARBA" id="ARBA00022840"/>
    </source>
</evidence>
<dbReference type="PROSITE" id="PS50893">
    <property type="entry name" value="ABC_TRANSPORTER_2"/>
    <property type="match status" value="1"/>
</dbReference>
<feature type="domain" description="ABC transporter" evidence="5">
    <location>
        <begin position="3"/>
        <end position="231"/>
    </location>
</feature>
<dbReference type="InterPro" id="IPR003439">
    <property type="entry name" value="ABC_transporter-like_ATP-bd"/>
</dbReference>
<dbReference type="PANTHER" id="PTHR43335:SF2">
    <property type="entry name" value="ABC TRANSPORTER, ATP-BINDING PROTEIN"/>
    <property type="match status" value="1"/>
</dbReference>
<comment type="similarity">
    <text evidence="1">Belongs to the ABC transporter superfamily.</text>
</comment>
<organism evidence="6 7">
    <name type="scientific">Hominibacterium faecale</name>
    <dbReference type="NCBI Taxonomy" id="2839743"/>
    <lineage>
        <taxon>Bacteria</taxon>
        <taxon>Bacillati</taxon>
        <taxon>Bacillota</taxon>
        <taxon>Clostridia</taxon>
        <taxon>Peptostreptococcales</taxon>
        <taxon>Anaerovoracaceae</taxon>
        <taxon>Hominibacterium</taxon>
    </lineage>
</organism>
<protein>
    <submittedName>
        <fullName evidence="6">ABC transporter ATP-binding protein</fullName>
    </submittedName>
</protein>
<gene>
    <name evidence="6" type="ORF">OBO34_02235</name>
</gene>
<dbReference type="AlphaFoldDB" id="A0A9J6QI40"/>
<dbReference type="RefSeq" id="WP_253020625.1">
    <property type="nucleotide sequence ID" value="NZ_JAOSHN010000001.1"/>
</dbReference>
<dbReference type="InterPro" id="IPR003593">
    <property type="entry name" value="AAA+_ATPase"/>
</dbReference>
<keyword evidence="4 6" id="KW-0067">ATP-binding</keyword>
<keyword evidence="7" id="KW-1185">Reference proteome</keyword>
<comment type="caution">
    <text evidence="6">The sequence shown here is derived from an EMBL/GenBank/DDBJ whole genome shotgun (WGS) entry which is preliminary data.</text>
</comment>
<dbReference type="InterPro" id="IPR017871">
    <property type="entry name" value="ABC_transporter-like_CS"/>
</dbReference>